<dbReference type="InterPro" id="IPR029058">
    <property type="entry name" value="AB_hydrolase_fold"/>
</dbReference>
<dbReference type="SUPFAM" id="SSF53474">
    <property type="entry name" value="alpha/beta-Hydrolases"/>
    <property type="match status" value="1"/>
</dbReference>
<reference evidence="1 2" key="1">
    <citation type="submission" date="2018-12" db="EMBL/GenBank/DDBJ databases">
        <authorList>
            <consortium name="Pathogen Informatics"/>
        </authorList>
    </citation>
    <scope>NUCLEOTIDE SEQUENCE [LARGE SCALE GENOMIC DNA]</scope>
    <source>
        <strain evidence="1 2">NCTC13489</strain>
    </source>
</reference>
<dbReference type="OrthoDB" id="9784036at2"/>
<dbReference type="InterPro" id="IPR050583">
    <property type="entry name" value="Mycobacterial_A85_antigen"/>
</dbReference>
<proteinExistence type="predicted"/>
<dbReference type="KEGG" id="cant:NCTC13489_00118"/>
<evidence type="ECO:0000313" key="2">
    <source>
        <dbReference type="Proteomes" id="UP000270036"/>
    </source>
</evidence>
<dbReference type="Gene3D" id="2.60.40.10">
    <property type="entry name" value="Immunoglobulins"/>
    <property type="match status" value="1"/>
</dbReference>
<dbReference type="GO" id="GO:0016787">
    <property type="term" value="F:hydrolase activity"/>
    <property type="evidence" value="ECO:0007669"/>
    <property type="project" value="UniProtKB-KW"/>
</dbReference>
<name>A0A3S5EUD5_9FLAO</name>
<dbReference type="Gene3D" id="3.40.50.1820">
    <property type="entry name" value="alpha/beta hydrolase"/>
    <property type="match status" value="1"/>
</dbReference>
<dbReference type="AlphaFoldDB" id="A0A3S5EUD5"/>
<dbReference type="RefSeq" id="WP_034716818.1">
    <property type="nucleotide sequence ID" value="NZ_FOIX01000002.1"/>
</dbReference>
<dbReference type="PANTHER" id="PTHR48098">
    <property type="entry name" value="ENTEROCHELIN ESTERASE-RELATED"/>
    <property type="match status" value="1"/>
</dbReference>
<gene>
    <name evidence="1" type="ORF">NCTC13489_00118</name>
</gene>
<dbReference type="InterPro" id="IPR013783">
    <property type="entry name" value="Ig-like_fold"/>
</dbReference>
<dbReference type="Pfam" id="PF00756">
    <property type="entry name" value="Esterase"/>
    <property type="match status" value="1"/>
</dbReference>
<dbReference type="InterPro" id="IPR000801">
    <property type="entry name" value="Esterase-like"/>
</dbReference>
<dbReference type="PANTHER" id="PTHR48098:SF6">
    <property type="entry name" value="FERRI-BACILLIBACTIN ESTERASE BESA"/>
    <property type="match status" value="1"/>
</dbReference>
<organism evidence="1 2">
    <name type="scientific">Kaistella antarctica</name>
    <dbReference type="NCBI Taxonomy" id="266748"/>
    <lineage>
        <taxon>Bacteria</taxon>
        <taxon>Pseudomonadati</taxon>
        <taxon>Bacteroidota</taxon>
        <taxon>Flavobacteriia</taxon>
        <taxon>Flavobacteriales</taxon>
        <taxon>Weeksellaceae</taxon>
        <taxon>Chryseobacterium group</taxon>
        <taxon>Kaistella</taxon>
    </lineage>
</organism>
<keyword evidence="1" id="KW-0378">Hydrolase</keyword>
<accession>A0A3S5EUD5</accession>
<protein>
    <submittedName>
        <fullName evidence="1">Predicted hydrolase of the alpha/beta superfamily</fullName>
    </submittedName>
</protein>
<sequence>MRFTLKSKEADERPVFITGNFNKWNPRDLVFELTEIEESTYSIDIDDEKLPEFIEYKFTRGGWGNVEIDRLGNITPNRKIAKNDLDSEDEVERWRVNWGPFKQEFFPIVEIISEKFFIPQLNKTRKIWALLPYNYHQTKKDYPVLYLQDAQNLFNEGSAFGNWEIDKKMSILAEYGRGDVIIIAIENGSDDRIKEYVLDYNSITENAEGKKYVRFLADTLKPYVDSVYRTKPEREFTGIGGSSLGGLISIYSGFLYPEVYSKLMIFSPSLWLNPENNFPQMNFKNPYDIKVYLYGGEHEGSEMTERIHLFQQTMEGWEDSTSMQFEFKTSINHEGKHQEFYWSQEFPRAIEWLYYDTEEDPKELAQKAEIVKNETSEI</sequence>
<dbReference type="Proteomes" id="UP000270036">
    <property type="component" value="Chromosome"/>
</dbReference>
<dbReference type="EMBL" id="LR134441">
    <property type="protein sequence ID" value="VEH95248.1"/>
    <property type="molecule type" value="Genomic_DNA"/>
</dbReference>
<evidence type="ECO:0000313" key="1">
    <source>
        <dbReference type="EMBL" id="VEH95248.1"/>
    </source>
</evidence>